<dbReference type="GO" id="GO:0009847">
    <property type="term" value="P:spore germination"/>
    <property type="evidence" value="ECO:0007669"/>
    <property type="project" value="UniProtKB-UniRule"/>
</dbReference>
<comment type="subcellular location">
    <subcellularLocation>
        <location evidence="4">Cell membrane</location>
    </subcellularLocation>
    <subcellularLocation>
        <location evidence="1">Membrane</location>
        <topology evidence="1">Multi-pass membrane protein</topology>
    </subcellularLocation>
</comment>
<dbReference type="EMBL" id="CAKJTG010000004">
    <property type="protein sequence ID" value="CAG9607129.1"/>
    <property type="molecule type" value="Genomic_DNA"/>
</dbReference>
<evidence type="ECO:0000256" key="1">
    <source>
        <dbReference type="ARBA" id="ARBA00004141"/>
    </source>
</evidence>
<evidence type="ECO:0000256" key="4">
    <source>
        <dbReference type="PIRNR" id="PIRNR005690"/>
    </source>
</evidence>
<keyword evidence="3 4" id="KW-0472">Membrane</keyword>
<keyword evidence="6" id="KW-1133">Transmembrane helix</keyword>
<feature type="transmembrane region" description="Helical" evidence="6">
    <location>
        <begin position="428"/>
        <end position="449"/>
    </location>
</feature>
<comment type="caution">
    <text evidence="7">The sequence shown here is derived from an EMBL/GenBank/DDBJ whole genome shotgun (WGS) entry which is preliminary data.</text>
</comment>
<feature type="transmembrane region" description="Helical" evidence="6">
    <location>
        <begin position="301"/>
        <end position="323"/>
    </location>
</feature>
<dbReference type="PANTHER" id="PTHR22550:SF5">
    <property type="entry name" value="LEUCINE ZIPPER PROTEIN 4"/>
    <property type="match status" value="1"/>
</dbReference>
<proteinExistence type="inferred from homology"/>
<dbReference type="PIRSF" id="PIRSF005690">
    <property type="entry name" value="GerBA"/>
    <property type="match status" value="1"/>
</dbReference>
<dbReference type="RefSeq" id="WP_230495408.1">
    <property type="nucleotide sequence ID" value="NZ_CAKJTG010000004.1"/>
</dbReference>
<evidence type="ECO:0000256" key="2">
    <source>
        <dbReference type="ARBA" id="ARBA00005278"/>
    </source>
</evidence>
<name>A0A9C7G706_9BACI</name>
<feature type="compositionally biased region" description="Basic and acidic residues" evidence="5">
    <location>
        <begin position="14"/>
        <end position="29"/>
    </location>
</feature>
<sequence length="488" mass="55332">MRNHRNRYFKELEKQIEKNETTSSHEKTARNAIQNKQDKKSNISEFQSFFQNCSDLSCTEFPHLDIKIYYFPYLIDKTIYDQHLSEIRNVTKEEFEAYLNQSEFPVLQDVINVEEAVLSGSCILFFQDIAYDIPVKNGETRSISPSETETVILGAHDAFVESIDVNLSLIRRRVLSSKLKAIKLYVGSQAKKVVYLLYLEDLVSETDIDHLKKRISSIKNDGIVDTNMLVQYIDEHPNSPFPQFYTTERPDVTVYKLFDGKIVGLLDDSPFAFCTPVSFFDFMESMDDFGQRWVVSSFIRILRYIAIMITLVFTALYVSVTTYHYEMIPQALLPTLLESRSRVPFPPVIEALFLELLLELLREAGARLPTKVGQTIGIVGGIVIGQAAVEAGITSNILIIVVAASAIASFVIPSYLMSASIRIVRFSFIIIAGFWGNIGIVFGMGIVIIHLSGLTNLNSPYLLPISPMYPKFLKYTLLRGPFKKKLKG</sequence>
<evidence type="ECO:0000256" key="5">
    <source>
        <dbReference type="SAM" id="MobiDB-lite"/>
    </source>
</evidence>
<dbReference type="PANTHER" id="PTHR22550">
    <property type="entry name" value="SPORE GERMINATION PROTEIN"/>
    <property type="match status" value="1"/>
</dbReference>
<dbReference type="Proteomes" id="UP000789845">
    <property type="component" value="Unassembled WGS sequence"/>
</dbReference>
<evidence type="ECO:0000313" key="8">
    <source>
        <dbReference type="Proteomes" id="UP000789845"/>
    </source>
</evidence>
<dbReference type="GO" id="GO:0005886">
    <property type="term" value="C:plasma membrane"/>
    <property type="evidence" value="ECO:0007669"/>
    <property type="project" value="UniProtKB-SubCell"/>
</dbReference>
<keyword evidence="8" id="KW-1185">Reference proteome</keyword>
<dbReference type="InterPro" id="IPR004995">
    <property type="entry name" value="Spore_Ger"/>
</dbReference>
<comment type="similarity">
    <text evidence="2 4">Belongs to the GerABKA family.</text>
</comment>
<protein>
    <submittedName>
        <fullName evidence="7">Spore germination protein A1</fullName>
    </submittedName>
</protein>
<dbReference type="InterPro" id="IPR050768">
    <property type="entry name" value="UPF0353/GerABKA_families"/>
</dbReference>
<reference evidence="7" key="1">
    <citation type="submission" date="2021-10" db="EMBL/GenBank/DDBJ databases">
        <authorList>
            <person name="Criscuolo A."/>
        </authorList>
    </citation>
    <scope>NUCLEOTIDE SEQUENCE</scope>
    <source>
        <strain evidence="7">CIP111885</strain>
    </source>
</reference>
<organism evidence="7 8">
    <name type="scientific">Pseudoneobacillus rhizosphaerae</name>
    <dbReference type="NCBI Taxonomy" id="2880968"/>
    <lineage>
        <taxon>Bacteria</taxon>
        <taxon>Bacillati</taxon>
        <taxon>Bacillota</taxon>
        <taxon>Bacilli</taxon>
        <taxon>Bacillales</taxon>
        <taxon>Bacillaceae</taxon>
        <taxon>Pseudoneobacillus</taxon>
    </lineage>
</organism>
<feature type="region of interest" description="Disordered" evidence="5">
    <location>
        <begin position="14"/>
        <end position="36"/>
    </location>
</feature>
<gene>
    <name evidence="7" type="primary">gerAA_1</name>
    <name evidence="7" type="ORF">NEOCIP111885_00819</name>
</gene>
<keyword evidence="6" id="KW-0812">Transmembrane</keyword>
<accession>A0A9C7G706</accession>
<dbReference type="Pfam" id="PF03323">
    <property type="entry name" value="GerA"/>
    <property type="match status" value="1"/>
</dbReference>
<evidence type="ECO:0000256" key="6">
    <source>
        <dbReference type="SAM" id="Phobius"/>
    </source>
</evidence>
<feature type="transmembrane region" description="Helical" evidence="6">
    <location>
        <begin position="395"/>
        <end position="416"/>
    </location>
</feature>
<dbReference type="AlphaFoldDB" id="A0A9C7G706"/>
<evidence type="ECO:0000256" key="3">
    <source>
        <dbReference type="ARBA" id="ARBA00023136"/>
    </source>
</evidence>
<evidence type="ECO:0000313" key="7">
    <source>
        <dbReference type="EMBL" id="CAG9607129.1"/>
    </source>
</evidence>